<feature type="signal peptide" evidence="11">
    <location>
        <begin position="1"/>
        <end position="25"/>
    </location>
</feature>
<evidence type="ECO:0000256" key="6">
    <source>
        <dbReference type="ARBA" id="ARBA00022729"/>
    </source>
</evidence>
<dbReference type="InterPro" id="IPR023614">
    <property type="entry name" value="Porin_dom_sf"/>
</dbReference>
<evidence type="ECO:0000256" key="8">
    <source>
        <dbReference type="ARBA" id="ARBA00023114"/>
    </source>
</evidence>
<evidence type="ECO:0000256" key="4">
    <source>
        <dbReference type="ARBA" id="ARBA00022452"/>
    </source>
</evidence>
<evidence type="ECO:0000256" key="3">
    <source>
        <dbReference type="ARBA" id="ARBA00022448"/>
    </source>
</evidence>
<protein>
    <submittedName>
        <fullName evidence="13">Porin</fullName>
    </submittedName>
</protein>
<evidence type="ECO:0000256" key="10">
    <source>
        <dbReference type="ARBA" id="ARBA00023237"/>
    </source>
</evidence>
<evidence type="ECO:0000256" key="11">
    <source>
        <dbReference type="SAM" id="SignalP"/>
    </source>
</evidence>
<keyword evidence="9" id="KW-0472">Membrane</keyword>
<dbReference type="Gene3D" id="2.40.160.10">
    <property type="entry name" value="Porin"/>
    <property type="match status" value="1"/>
</dbReference>
<evidence type="ECO:0000256" key="2">
    <source>
        <dbReference type="ARBA" id="ARBA00011233"/>
    </source>
</evidence>
<evidence type="ECO:0000256" key="1">
    <source>
        <dbReference type="ARBA" id="ARBA00004571"/>
    </source>
</evidence>
<dbReference type="SUPFAM" id="SSF56935">
    <property type="entry name" value="Porins"/>
    <property type="match status" value="1"/>
</dbReference>
<dbReference type="Pfam" id="PF13609">
    <property type="entry name" value="Porin_4"/>
    <property type="match status" value="1"/>
</dbReference>
<feature type="chain" id="PRO_5046073456" evidence="11">
    <location>
        <begin position="26"/>
        <end position="391"/>
    </location>
</feature>
<accession>A0ABS9MPR6</accession>
<dbReference type="PANTHER" id="PTHR34501:SF9">
    <property type="entry name" value="MAJOR OUTER MEMBRANE PROTEIN P.IA"/>
    <property type="match status" value="1"/>
</dbReference>
<evidence type="ECO:0000313" key="13">
    <source>
        <dbReference type="EMBL" id="MCG5030590.1"/>
    </source>
</evidence>
<comment type="subunit">
    <text evidence="2">Homotrimer.</text>
</comment>
<proteinExistence type="predicted"/>
<evidence type="ECO:0000313" key="14">
    <source>
        <dbReference type="Proteomes" id="UP001297600"/>
    </source>
</evidence>
<sequence length="391" mass="41396">MTHLARAMAAAAAAAAISAAAQAGAAEVKVYGRIDTGLIYNHYAGDSLKQDAVTLDSGVNTASRWGLKGSESLTDSTRVLFQMENRFTSDSGAFKSFSAGKSGRMFGGQMFLGVANKQLGEIALGRMAGTSSGSGAFDLQYYMDAFGGGTNGAGNAPVKAGRYDNAIAYRSPMLAGFQTTLQYSMKNDGYDEGDENTSDVNRYWSAALRYSSGPLNLVGIAEGVAWGRRQQIDSGASTSKKLFTLGGSYRFQPATVYAEAQYYNGANAVDSFSAKRVAEVRDAATGAVKTAGRAAGSIEGYGLYAGAQVWLSGLSSWQSMAYWKDYTLDREGVKTSGHSIGVATKYIYRPSKTVELYLGGGMSEVSRIDGKTGARLADKNLNVFSGLTKYF</sequence>
<dbReference type="InterPro" id="IPR033900">
    <property type="entry name" value="Gram_neg_porin_domain"/>
</dbReference>
<keyword evidence="7" id="KW-0406">Ion transport</keyword>
<dbReference type="Proteomes" id="UP001297600">
    <property type="component" value="Unassembled WGS sequence"/>
</dbReference>
<comment type="caution">
    <text evidence="13">The sequence shown here is derived from an EMBL/GenBank/DDBJ whole genome shotgun (WGS) entry which is preliminary data.</text>
</comment>
<comment type="subcellular location">
    <subcellularLocation>
        <location evidence="1">Cell outer membrane</location>
        <topology evidence="1">Multi-pass membrane protein</topology>
    </subcellularLocation>
</comment>
<feature type="domain" description="Porin" evidence="12">
    <location>
        <begin position="10"/>
        <end position="364"/>
    </location>
</feature>
<keyword evidence="6 11" id="KW-0732">Signal</keyword>
<keyword evidence="8" id="KW-0626">Porin</keyword>
<reference evidence="13 14" key="1">
    <citation type="submission" date="2022-02" db="EMBL/GenBank/DDBJ databases">
        <title>Mesosutterella porci, a novel member of the family Sutterellaceae from pig feces.</title>
        <authorList>
            <person name="Wylensek D."/>
            <person name="Clavel T."/>
        </authorList>
    </citation>
    <scope>NUCLEOTIDE SEQUENCE [LARGE SCALE GENOMIC DNA]</scope>
    <source>
        <strain evidence="14">oilRF-744-wt-GAM-9</strain>
    </source>
</reference>
<organism evidence="13 14">
    <name type="scientific">Mesosutterella porci</name>
    <dbReference type="NCBI Taxonomy" id="2915351"/>
    <lineage>
        <taxon>Bacteria</taxon>
        <taxon>Pseudomonadati</taxon>
        <taxon>Pseudomonadota</taxon>
        <taxon>Betaproteobacteria</taxon>
        <taxon>Burkholderiales</taxon>
        <taxon>Sutterellaceae</taxon>
        <taxon>Mesosutterella</taxon>
    </lineage>
</organism>
<keyword evidence="4" id="KW-1134">Transmembrane beta strand</keyword>
<dbReference type="EMBL" id="JAKNCT010000004">
    <property type="protein sequence ID" value="MCG5030590.1"/>
    <property type="molecule type" value="Genomic_DNA"/>
</dbReference>
<keyword evidence="10" id="KW-0998">Cell outer membrane</keyword>
<dbReference type="CDD" id="cd00342">
    <property type="entry name" value="gram_neg_porins"/>
    <property type="match status" value="1"/>
</dbReference>
<name>A0ABS9MPR6_9BURK</name>
<keyword evidence="3" id="KW-0813">Transport</keyword>
<gene>
    <name evidence="13" type="ORF">MAF45_03910</name>
</gene>
<dbReference type="RefSeq" id="WP_237978247.1">
    <property type="nucleotide sequence ID" value="NZ_JAKNCT010000004.1"/>
</dbReference>
<dbReference type="InterPro" id="IPR050298">
    <property type="entry name" value="Gram-neg_bact_OMP"/>
</dbReference>
<evidence type="ECO:0000256" key="5">
    <source>
        <dbReference type="ARBA" id="ARBA00022692"/>
    </source>
</evidence>
<keyword evidence="5" id="KW-0812">Transmembrane</keyword>
<keyword evidence="14" id="KW-1185">Reference proteome</keyword>
<evidence type="ECO:0000259" key="12">
    <source>
        <dbReference type="Pfam" id="PF13609"/>
    </source>
</evidence>
<evidence type="ECO:0000256" key="7">
    <source>
        <dbReference type="ARBA" id="ARBA00023065"/>
    </source>
</evidence>
<dbReference type="PANTHER" id="PTHR34501">
    <property type="entry name" value="PROTEIN YDDL-RELATED"/>
    <property type="match status" value="1"/>
</dbReference>
<evidence type="ECO:0000256" key="9">
    <source>
        <dbReference type="ARBA" id="ARBA00023136"/>
    </source>
</evidence>